<organism evidence="3 4">
    <name type="scientific">Anaeromicropila herbilytica</name>
    <dbReference type="NCBI Taxonomy" id="2785025"/>
    <lineage>
        <taxon>Bacteria</taxon>
        <taxon>Bacillati</taxon>
        <taxon>Bacillota</taxon>
        <taxon>Clostridia</taxon>
        <taxon>Lachnospirales</taxon>
        <taxon>Lachnospiraceae</taxon>
        <taxon>Anaeromicropila</taxon>
    </lineage>
</organism>
<dbReference type="Proteomes" id="UP000595897">
    <property type="component" value="Chromosome"/>
</dbReference>
<dbReference type="GO" id="GO:0016646">
    <property type="term" value="F:oxidoreductase activity, acting on the CH-NH group of donors, NAD or NADP as acceptor"/>
    <property type="evidence" value="ECO:0007669"/>
    <property type="project" value="UniProtKB-ARBA"/>
</dbReference>
<dbReference type="SUPFAM" id="SSF50475">
    <property type="entry name" value="FMN-binding split barrel"/>
    <property type="match status" value="1"/>
</dbReference>
<dbReference type="GO" id="GO:0010181">
    <property type="term" value="F:FMN binding"/>
    <property type="evidence" value="ECO:0007669"/>
    <property type="project" value="InterPro"/>
</dbReference>
<keyword evidence="4" id="KW-1185">Reference proteome</keyword>
<dbReference type="InterPro" id="IPR012349">
    <property type="entry name" value="Split_barrel_FMN-bd"/>
</dbReference>
<accession>A0A7R7IE83</accession>
<dbReference type="PANTHER" id="PTHR43567:SF5">
    <property type="entry name" value="HYPOTHETICAL CYTOSOLIC PROTEIN"/>
    <property type="match status" value="1"/>
</dbReference>
<evidence type="ECO:0000259" key="2">
    <source>
        <dbReference type="Pfam" id="PF01613"/>
    </source>
</evidence>
<dbReference type="RefSeq" id="WP_271713525.1">
    <property type="nucleotide sequence ID" value="NZ_AP024169.1"/>
</dbReference>
<dbReference type="PANTHER" id="PTHR43567">
    <property type="entry name" value="FLAVOREDOXIN-RELATED-RELATED"/>
    <property type="match status" value="1"/>
</dbReference>
<dbReference type="EMBL" id="AP024169">
    <property type="protein sequence ID" value="BCN32478.1"/>
    <property type="molecule type" value="Genomic_DNA"/>
</dbReference>
<protein>
    <submittedName>
        <fullName evidence="3">Flavin reductase</fullName>
    </submittedName>
</protein>
<feature type="domain" description="Flavin reductase like" evidence="2">
    <location>
        <begin position="22"/>
        <end position="167"/>
    </location>
</feature>
<dbReference type="InterPro" id="IPR002563">
    <property type="entry name" value="Flavin_Rdtase-like_dom"/>
</dbReference>
<evidence type="ECO:0000313" key="3">
    <source>
        <dbReference type="EMBL" id="BCN32478.1"/>
    </source>
</evidence>
<dbReference type="Pfam" id="PF01613">
    <property type="entry name" value="Flavin_Reduct"/>
    <property type="match status" value="1"/>
</dbReference>
<dbReference type="AlphaFoldDB" id="A0A7R7IE83"/>
<evidence type="ECO:0000256" key="1">
    <source>
        <dbReference type="ARBA" id="ARBA00038054"/>
    </source>
</evidence>
<dbReference type="KEGG" id="ahb:bsdtb5_37730"/>
<proteinExistence type="inferred from homology"/>
<gene>
    <name evidence="3" type="ORF">bsdtb5_37730</name>
</gene>
<comment type="similarity">
    <text evidence="1">Belongs to the flavoredoxin family.</text>
</comment>
<reference evidence="3 4" key="1">
    <citation type="submission" date="2020-11" db="EMBL/GenBank/DDBJ databases">
        <title>Draft genome sequencing of a Lachnospiraceae strain isolated from anoxic soil subjected to BSD treatment.</title>
        <authorList>
            <person name="Uek A."/>
            <person name="Tonouchi A."/>
        </authorList>
    </citation>
    <scope>NUCLEOTIDE SEQUENCE [LARGE SCALE GENOMIC DNA]</scope>
    <source>
        <strain evidence="3 4">TB5</strain>
    </source>
</reference>
<sequence>MAKFSEVKIEDLNINPFDIGKQWALVTAGDNDNFNTMTVSWGGMGVFWNKNVATIYIRPQRYTKQFIDQQATFTLSFYEEQYKESLALCGRVSGKDVDKVKEAKLTPCFEQEAPYFEEAKIVLVCKSLYHIDMKDGFFYAAEYEQKNYPNKDYHTMYIAEIEKVLVKE</sequence>
<evidence type="ECO:0000313" key="4">
    <source>
        <dbReference type="Proteomes" id="UP000595897"/>
    </source>
</evidence>
<name>A0A7R7IE83_9FIRM</name>
<dbReference type="Gene3D" id="2.30.110.10">
    <property type="entry name" value="Electron Transport, Fmn-binding Protein, Chain A"/>
    <property type="match status" value="1"/>
</dbReference>
<dbReference type="InterPro" id="IPR052174">
    <property type="entry name" value="Flavoredoxin"/>
</dbReference>